<accession>C1MR22</accession>
<feature type="region of interest" description="Disordered" evidence="10">
    <location>
        <begin position="1405"/>
        <end position="1426"/>
    </location>
</feature>
<feature type="compositionally biased region" description="Pro residues" evidence="10">
    <location>
        <begin position="446"/>
        <end position="456"/>
    </location>
</feature>
<feature type="compositionally biased region" description="Low complexity" evidence="10">
    <location>
        <begin position="1746"/>
        <end position="1757"/>
    </location>
</feature>
<evidence type="ECO:0000256" key="3">
    <source>
        <dbReference type="ARBA" id="ARBA00022574"/>
    </source>
</evidence>
<dbReference type="eggNOG" id="KOG0973">
    <property type="taxonomic scope" value="Eukaryota"/>
</dbReference>
<dbReference type="Pfam" id="PF24105">
    <property type="entry name" value="Beta-prop_CAF1B_HIR1"/>
    <property type="match status" value="1"/>
</dbReference>
<name>C1MR22_MICPC</name>
<feature type="compositionally biased region" description="Low complexity" evidence="10">
    <location>
        <begin position="505"/>
        <end position="517"/>
    </location>
</feature>
<dbReference type="GO" id="GO:0000785">
    <property type="term" value="C:chromatin"/>
    <property type="evidence" value="ECO:0007669"/>
    <property type="project" value="TreeGrafter"/>
</dbReference>
<feature type="region of interest" description="Disordered" evidence="10">
    <location>
        <begin position="1738"/>
        <end position="1784"/>
    </location>
</feature>
<feature type="region of interest" description="Disordered" evidence="10">
    <location>
        <begin position="1634"/>
        <end position="1658"/>
    </location>
</feature>
<dbReference type="PROSITE" id="PS50294">
    <property type="entry name" value="WD_REPEATS_REGION"/>
    <property type="match status" value="4"/>
</dbReference>
<dbReference type="PANTHER" id="PTHR13831">
    <property type="entry name" value="MEMBER OF THE HIR1 FAMILY OF WD-REPEAT PROTEINS"/>
    <property type="match status" value="1"/>
</dbReference>
<dbReference type="PROSITE" id="PS50082">
    <property type="entry name" value="WD_REPEATS_2"/>
    <property type="match status" value="4"/>
</dbReference>
<evidence type="ECO:0000256" key="7">
    <source>
        <dbReference type="ARBA" id="ARBA00023163"/>
    </source>
</evidence>
<feature type="compositionally biased region" description="Basic and acidic residues" evidence="10">
    <location>
        <begin position="542"/>
        <end position="551"/>
    </location>
</feature>
<dbReference type="InterPro" id="IPR011494">
    <property type="entry name" value="HIRA-like_C"/>
</dbReference>
<evidence type="ECO:0000256" key="6">
    <source>
        <dbReference type="ARBA" id="ARBA00023015"/>
    </source>
</evidence>
<dbReference type="EMBL" id="GG663738">
    <property type="protein sequence ID" value="EEH57804.1"/>
    <property type="molecule type" value="Genomic_DNA"/>
</dbReference>
<evidence type="ECO:0000256" key="2">
    <source>
        <dbReference type="ARBA" id="ARBA00007306"/>
    </source>
</evidence>
<keyword evidence="4" id="KW-0677">Repeat</keyword>
<dbReference type="OrthoDB" id="1741719at2759"/>
<reference evidence="14 15" key="1">
    <citation type="journal article" date="2009" name="Science">
        <title>Green evolution and dynamic adaptations revealed by genomes of the marine picoeukaryotes Micromonas.</title>
        <authorList>
            <person name="Worden A.Z."/>
            <person name="Lee J.H."/>
            <person name="Mock T."/>
            <person name="Rouze P."/>
            <person name="Simmons M.P."/>
            <person name="Aerts A.L."/>
            <person name="Allen A.E."/>
            <person name="Cuvelier M.L."/>
            <person name="Derelle E."/>
            <person name="Everett M.V."/>
            <person name="Foulon E."/>
            <person name="Grimwood J."/>
            <person name="Gundlach H."/>
            <person name="Henrissat B."/>
            <person name="Napoli C."/>
            <person name="McDonald S.M."/>
            <person name="Parker M.S."/>
            <person name="Rombauts S."/>
            <person name="Salamov A."/>
            <person name="Von Dassow P."/>
            <person name="Badger J.H."/>
            <person name="Coutinho P.M."/>
            <person name="Demir E."/>
            <person name="Dubchak I."/>
            <person name="Gentemann C."/>
            <person name="Eikrem W."/>
            <person name="Gready J.E."/>
            <person name="John U."/>
            <person name="Lanier W."/>
            <person name="Lindquist E.A."/>
            <person name="Lucas S."/>
            <person name="Mayer K.F."/>
            <person name="Moreau H."/>
            <person name="Not F."/>
            <person name="Otillar R."/>
            <person name="Panaud O."/>
            <person name="Pangilinan J."/>
            <person name="Paulsen I."/>
            <person name="Piegu B."/>
            <person name="Poliakov A."/>
            <person name="Robbens S."/>
            <person name="Schmutz J."/>
            <person name="Toulza E."/>
            <person name="Wyss T."/>
            <person name="Zelensky A."/>
            <person name="Zhou K."/>
            <person name="Armbrust E.V."/>
            <person name="Bhattacharya D."/>
            <person name="Goodenough U.W."/>
            <person name="Van de Peer Y."/>
            <person name="Grigoriev I.V."/>
        </authorList>
    </citation>
    <scope>NUCLEOTIDE SEQUENCE [LARGE SCALE GENOMIC DNA]</scope>
    <source>
        <strain evidence="14 15">CCMP1545</strain>
    </source>
</reference>
<sequence>MVLIYKPDFVKHSDGAPIFSVDCHPDGSRMATAGGDQKVKVWNLSAVKSRDVEGDPNVPKILATLSDHFNTVNCVRFSRNGRFLASGSTDTQVFLYEKRPGPGRAAFGSSDEPNVENWVNVKNLKGHVSDVIDIAWAPDDSMLASCSLDNLVIVWDPVTGQRVKTLKGHNSFVKGVAWDPIGKFLASQADDKCCIIWRVDDWSIVSKVTEPYQSSMGATFSLRLCWSPDGKAVTTCNSYKKPSHTASVLERGDWGSKFDFVGHKGPVVTVRFSPSLFKPGGEDAAAGKKKPPHTVIACGSQDCKMTVWATNRPKPVCIVKTMFTQSVVDTCWSPDGYSLIACSTDGTIAVFTFDEAELGVAMSDADTRAFLNKEYGDLRKRGPILEDPSLLQYEQAATPTKALPPATKAPVPAPATNGAASGKAPKRIAPTALGGPATNSNLAPSPSAPVPAPAGPPTSEIQLETRGSDGRRRIMPVPQGGGAAPAPAGGARRITPATTNGALSGMGSPPAMGGSSALKRRLEPTAMGGVNGFDNPNKRMMTSHEHSRGAGDSRGGGGYGPPVMMLAPGGHAGAASLPTRAIPITLHCQLESGRDARDPFAAAAADGATVGEDSLGAADAPVMLEAKNGERHCDLICSAAGVVRWTDRCAESRATHLVGSPKFAAAFFENGTVQLYTPAGRRAMPPLVLPGKAAFVSAAAGRLVAVFSECTLLVWELGVPGEEREVARESVAPLLTGPRAPPAPPMIGVRLAKCGSPIAQFADGHSYVFHGKLKSWARVADHSFPRSEFTTRLRMPGAAGGELHALQMAAARASIGMGPSALLSGGAPAPRRETGRHLECLMASADILGSSAEYRSWLKAYVRHLAAEGAEDQAVGPLRELCVSMLGPLSGGGGGGGADGEPDGPATPGDDDAPGGDGAWVASVAGGLKKRDLLREVVFPALAQNRGSQRLLGEYAELLTEADKRGVHFAKMENDAGSGPATARGGSPSMDAHVATIARPEDPVDAKRRRLDAPASAPTPSSTPIAEDEDDATRRRSSEGAGPSADARPATARDARAVDANDDAEMIARRPPSGRTDDDASALPPTPRWPSNPSELRDALSRRRVLDPPRGFKPAEVPRALLAGLPVSFVLTLLPHGFALGKPRPDVATPPPPFRDALATIGERAIVHPYDRSSRALLQAIDAGRLPRALLDGLPLRYVDGAALAEVHDYRACGVPGEVALGAAVATTRGGRATCKWRVAVLHSTSATVAADAEEICGQLDVAAPADGAGYRRVDDDGGGGGGGGGGGATREKSALGMMMKKKKLTDADAAAAHAAQLARRFAVEGALLKATSAPLCLDPSLRVAAERRRAHAAAYHAAAPFGGVPATLLWSTRTRTPPRAPSAEEPLSLCGEKPNVQRWLAAAPALESPPPPPSAAALESAARAEDGEDAATWASDTGALWASTGDAEEKPYADPLNGRTVWGDAIDATATAAAATAATTAIKPESTTATVKTETETTAVPSIARDDDDEYDETDIGADERNAGVLRLRTATRMEAWKTLAGDGARAADAAAKREEKKVFAKEREDAGRRAVASVTAAGVNGVVSPDAIAEATLKKTESEQPITMKQRYEAEWLRFLPADQASRVRPLRYAGVAYPDGPPSPRGHDGDDDGDDAPRGIRADSEVKFQIDVGPGAVDAAADDDGRDDGTIVELPPFRGEDAGKFMLEFHKLAAREGLAHYHHGVETDGGRAKFVGITQQHRRNSEAAAAARAQQRSSPLSGPPPPEAITDTHPEPPRFDSPGIH</sequence>
<dbReference type="GO" id="GO:0000417">
    <property type="term" value="C:HIR complex"/>
    <property type="evidence" value="ECO:0007669"/>
    <property type="project" value="TreeGrafter"/>
</dbReference>
<evidence type="ECO:0000256" key="10">
    <source>
        <dbReference type="SAM" id="MobiDB-lite"/>
    </source>
</evidence>
<evidence type="ECO:0000259" key="13">
    <source>
        <dbReference type="Pfam" id="PF24105"/>
    </source>
</evidence>
<dbReference type="InterPro" id="IPR001680">
    <property type="entry name" value="WD40_rpt"/>
</dbReference>
<dbReference type="CDD" id="cd00200">
    <property type="entry name" value="WD40"/>
    <property type="match status" value="1"/>
</dbReference>
<dbReference type="GO" id="GO:0006355">
    <property type="term" value="P:regulation of DNA-templated transcription"/>
    <property type="evidence" value="ECO:0007669"/>
    <property type="project" value="InterPro"/>
</dbReference>
<evidence type="ECO:0000259" key="12">
    <source>
        <dbReference type="Pfam" id="PF12090"/>
    </source>
</evidence>
<keyword evidence="5" id="KW-0156">Chromatin regulator</keyword>
<feature type="region of interest" description="Disordered" evidence="10">
    <location>
        <begin position="1672"/>
        <end position="1694"/>
    </location>
</feature>
<feature type="region of interest" description="Disordered" evidence="10">
    <location>
        <begin position="892"/>
        <end position="920"/>
    </location>
</feature>
<dbReference type="STRING" id="564608.C1MR22"/>
<dbReference type="GeneID" id="9683669"/>
<organism evidence="15">
    <name type="scientific">Micromonas pusilla (strain CCMP1545)</name>
    <name type="common">Picoplanktonic green alga</name>
    <dbReference type="NCBI Taxonomy" id="564608"/>
    <lineage>
        <taxon>Eukaryota</taxon>
        <taxon>Viridiplantae</taxon>
        <taxon>Chlorophyta</taxon>
        <taxon>Mamiellophyceae</taxon>
        <taxon>Mamiellales</taxon>
        <taxon>Mamiellaceae</taxon>
        <taxon>Micromonas</taxon>
    </lineage>
</organism>
<protein>
    <submittedName>
        <fullName evidence="14">Predicted protein</fullName>
    </submittedName>
</protein>
<evidence type="ECO:0000313" key="14">
    <source>
        <dbReference type="EMBL" id="EEH57804.1"/>
    </source>
</evidence>
<evidence type="ECO:0000256" key="1">
    <source>
        <dbReference type="ARBA" id="ARBA00004123"/>
    </source>
</evidence>
<dbReference type="Gene3D" id="2.130.10.10">
    <property type="entry name" value="YVTN repeat-like/Quinoprotein amine dehydrogenase"/>
    <property type="match status" value="2"/>
</dbReference>
<evidence type="ECO:0000313" key="15">
    <source>
        <dbReference type="Proteomes" id="UP000001876"/>
    </source>
</evidence>
<proteinExistence type="inferred from homology"/>
<feature type="compositionally biased region" description="Gly residues" evidence="10">
    <location>
        <begin position="1279"/>
        <end position="1289"/>
    </location>
</feature>
<evidence type="ECO:0000256" key="5">
    <source>
        <dbReference type="ARBA" id="ARBA00022853"/>
    </source>
</evidence>
<dbReference type="Pfam" id="PF07569">
    <property type="entry name" value="Hira"/>
    <property type="match status" value="1"/>
</dbReference>
<dbReference type="KEGG" id="mpp:MICPUCDRAFT_47127"/>
<dbReference type="Proteomes" id="UP000001876">
    <property type="component" value="Unassembled WGS sequence"/>
</dbReference>
<feature type="compositionally biased region" description="Low complexity" evidence="10">
    <location>
        <begin position="1013"/>
        <end position="1024"/>
    </location>
</feature>
<dbReference type="RefSeq" id="XP_003057853.1">
    <property type="nucleotide sequence ID" value="XM_003057807.1"/>
</dbReference>
<feature type="compositionally biased region" description="Low complexity" evidence="10">
    <location>
        <begin position="436"/>
        <end position="445"/>
    </location>
</feature>
<feature type="repeat" description="WD" evidence="9">
    <location>
        <begin position="166"/>
        <end position="207"/>
    </location>
</feature>
<feature type="region of interest" description="Disordered" evidence="10">
    <location>
        <begin position="1273"/>
        <end position="1292"/>
    </location>
</feature>
<comment type="subcellular location">
    <subcellularLocation>
        <location evidence="1">Nucleus</location>
    </subcellularLocation>
</comment>
<dbReference type="InterPro" id="IPR055410">
    <property type="entry name" value="Beta-prop_CAF1B_HIR1"/>
</dbReference>
<feature type="repeat" description="WD" evidence="9">
    <location>
        <begin position="65"/>
        <end position="97"/>
    </location>
</feature>
<dbReference type="GO" id="GO:0006338">
    <property type="term" value="P:chromatin remodeling"/>
    <property type="evidence" value="ECO:0007669"/>
    <property type="project" value="InterPro"/>
</dbReference>
<dbReference type="InterPro" id="IPR019775">
    <property type="entry name" value="WD40_repeat_CS"/>
</dbReference>
<keyword evidence="8" id="KW-0539">Nucleus</keyword>
<feature type="domain" description="Spt20-like SEP" evidence="12">
    <location>
        <begin position="1126"/>
        <end position="1347"/>
    </location>
</feature>
<feature type="domain" description="CAF1B/HIR1 beta-propeller" evidence="13">
    <location>
        <begin position="15"/>
        <end position="358"/>
    </location>
</feature>
<feature type="region of interest" description="Disordered" evidence="10">
    <location>
        <begin position="998"/>
        <end position="1097"/>
    </location>
</feature>
<feature type="domain" description="Protein HIRA-like C-terminal" evidence="11">
    <location>
        <begin position="680"/>
        <end position="883"/>
    </location>
</feature>
<keyword evidence="3 9" id="KW-0853">WD repeat</keyword>
<dbReference type="GO" id="GO:0005634">
    <property type="term" value="C:nucleus"/>
    <property type="evidence" value="ECO:0007669"/>
    <property type="project" value="UniProtKB-SubCell"/>
</dbReference>
<dbReference type="InterPro" id="IPR046468">
    <property type="entry name" value="Spt20-like_SEP"/>
</dbReference>
<dbReference type="SMART" id="SM00320">
    <property type="entry name" value="WD40"/>
    <property type="match status" value="6"/>
</dbReference>
<feature type="compositionally biased region" description="Low complexity" evidence="10">
    <location>
        <begin position="402"/>
        <end position="416"/>
    </location>
</feature>
<dbReference type="InterPro" id="IPR031120">
    <property type="entry name" value="HIR1-like"/>
</dbReference>
<keyword evidence="7" id="KW-0804">Transcription</keyword>
<evidence type="ECO:0000259" key="11">
    <source>
        <dbReference type="Pfam" id="PF07569"/>
    </source>
</evidence>
<dbReference type="GO" id="GO:0006351">
    <property type="term" value="P:DNA-templated transcription"/>
    <property type="evidence" value="ECO:0007669"/>
    <property type="project" value="InterPro"/>
</dbReference>
<dbReference type="PANTHER" id="PTHR13831:SF0">
    <property type="entry name" value="PROTEIN HIRA"/>
    <property type="match status" value="1"/>
</dbReference>
<feature type="repeat" description="WD" evidence="9">
    <location>
        <begin position="124"/>
        <end position="165"/>
    </location>
</feature>
<dbReference type="InterPro" id="IPR036322">
    <property type="entry name" value="WD40_repeat_dom_sf"/>
</dbReference>
<feature type="region of interest" description="Disordered" evidence="10">
    <location>
        <begin position="402"/>
        <end position="559"/>
    </location>
</feature>
<dbReference type="PROSITE" id="PS00678">
    <property type="entry name" value="WD_REPEATS_1"/>
    <property type="match status" value="1"/>
</dbReference>
<dbReference type="InterPro" id="IPR015943">
    <property type="entry name" value="WD40/YVTN_repeat-like_dom_sf"/>
</dbReference>
<comment type="similarity">
    <text evidence="2">Belongs to the WD repeat HIR1 family.</text>
</comment>
<feature type="repeat" description="WD" evidence="9">
    <location>
        <begin position="11"/>
        <end position="52"/>
    </location>
</feature>
<evidence type="ECO:0000256" key="9">
    <source>
        <dbReference type="PROSITE-ProRule" id="PRU00221"/>
    </source>
</evidence>
<evidence type="ECO:0000256" key="8">
    <source>
        <dbReference type="ARBA" id="ARBA00023242"/>
    </source>
</evidence>
<dbReference type="GO" id="GO:0031491">
    <property type="term" value="F:nucleosome binding"/>
    <property type="evidence" value="ECO:0007669"/>
    <property type="project" value="TreeGrafter"/>
</dbReference>
<dbReference type="Pfam" id="PF12090">
    <property type="entry name" value="Spt20_SEP"/>
    <property type="match status" value="1"/>
</dbReference>
<dbReference type="SUPFAM" id="SSF50978">
    <property type="entry name" value="WD40 repeat-like"/>
    <property type="match status" value="1"/>
</dbReference>
<keyword evidence="15" id="KW-1185">Reference proteome</keyword>
<gene>
    <name evidence="14" type="ORF">MICPUCDRAFT_47127</name>
</gene>
<keyword evidence="6" id="KW-0805">Transcription regulation</keyword>
<evidence type="ECO:0000256" key="4">
    <source>
        <dbReference type="ARBA" id="ARBA00022737"/>
    </source>
</evidence>